<dbReference type="SUPFAM" id="SSF53098">
    <property type="entry name" value="Ribonuclease H-like"/>
    <property type="match status" value="1"/>
</dbReference>
<feature type="non-terminal residue" evidence="1">
    <location>
        <position position="523"/>
    </location>
</feature>
<sequence length="523" mass="59815">MSRPSLIQLVKFPIGESHEPSFSFAQTEDIFSICGAYVALGLACSGSRMELKHNAMSQVKVNSADLFIAGSIRSSNSIATPKEYNLKRHYETNHRSYDKYDGPVRVSRLKQLKANLRLQQTCFTKIEKANVASVTASYELSRMIAMSAKSYSEGDFIKQCLLKTAQILCPEKTDLFRDISLSRNTIAERIDEMAGDLKQQLNATSSRFEHFSIAIDETVDITGIAQLAVFIRACDNEFNIYEELIELIPMHDTTTSQDIFDKVEQVLRDCGLDLSKLACLLPTALRIWLADIMVLPPYSSFAHFHCIIHQQNLCSKILKLDHVLSLVTKTVNYIRGRALNHRQFSQLLEDTDNQFTDVPFYTEVRWLSCRKMLKRFYLLRQEIVTFLEMRGQNTDEIRVENWLQDLAFAVDITAGLTDLNLKLEGRNKLNSSLSCMMTSIHFPKCKELKDTANTQSVLSFAKYVSRLELLSKEFQDRFRDFSSFEHQFALFSAPFTKAEESLQMELLEMQSDSTLRAKYLEVG</sequence>
<dbReference type="PANTHER" id="PTHR45913">
    <property type="entry name" value="EPM2A-INTERACTING PROTEIN 1"/>
    <property type="match status" value="1"/>
</dbReference>
<protein>
    <recommendedName>
        <fullName evidence="2">DUF4371 domain-containing protein</fullName>
    </recommendedName>
</protein>
<gene>
    <name evidence="1" type="ORF">M514_04386</name>
</gene>
<name>A0A085N4H6_9BILA</name>
<reference evidence="1" key="1">
    <citation type="journal article" date="2014" name="Nat. Genet.">
        <title>Genome and transcriptome of the porcine whipworm Trichuris suis.</title>
        <authorList>
            <person name="Jex A.R."/>
            <person name="Nejsum P."/>
            <person name="Schwarz E.M."/>
            <person name="Hu L."/>
            <person name="Young N.D."/>
            <person name="Hall R.S."/>
            <person name="Korhonen P.K."/>
            <person name="Liao S."/>
            <person name="Thamsborg S."/>
            <person name="Xia J."/>
            <person name="Xu P."/>
            <person name="Wang S."/>
            <person name="Scheerlinck J.P."/>
            <person name="Hofmann A."/>
            <person name="Sternberg P.W."/>
            <person name="Wang J."/>
            <person name="Gasser R.B."/>
        </authorList>
    </citation>
    <scope>NUCLEOTIDE SEQUENCE [LARGE SCALE GENOMIC DNA]</scope>
    <source>
        <strain evidence="1">DCEP-RM93F</strain>
    </source>
</reference>
<accession>A0A085N4H6</accession>
<dbReference type="InterPro" id="IPR012337">
    <property type="entry name" value="RNaseH-like_sf"/>
</dbReference>
<dbReference type="PANTHER" id="PTHR45913:SF5">
    <property type="entry name" value="GENERAL TRANSCRIPTION FACTOR II-I REPEAT DOMAIN-CONTAINING PROTEIN 2A-LIKE PROTEIN"/>
    <property type="match status" value="1"/>
</dbReference>
<evidence type="ECO:0000313" key="1">
    <source>
        <dbReference type="EMBL" id="KFD64372.1"/>
    </source>
</evidence>
<evidence type="ECO:0008006" key="2">
    <source>
        <dbReference type="Google" id="ProtNLM"/>
    </source>
</evidence>
<organism evidence="1">
    <name type="scientific">Trichuris suis</name>
    <name type="common">pig whipworm</name>
    <dbReference type="NCBI Taxonomy" id="68888"/>
    <lineage>
        <taxon>Eukaryota</taxon>
        <taxon>Metazoa</taxon>
        <taxon>Ecdysozoa</taxon>
        <taxon>Nematoda</taxon>
        <taxon>Enoplea</taxon>
        <taxon>Dorylaimia</taxon>
        <taxon>Trichinellida</taxon>
        <taxon>Trichuridae</taxon>
        <taxon>Trichuris</taxon>
    </lineage>
</organism>
<dbReference type="EMBL" id="KL367556">
    <property type="protein sequence ID" value="KFD64372.1"/>
    <property type="molecule type" value="Genomic_DNA"/>
</dbReference>
<proteinExistence type="predicted"/>
<dbReference type="Proteomes" id="UP000030758">
    <property type="component" value="Unassembled WGS sequence"/>
</dbReference>
<dbReference type="AlphaFoldDB" id="A0A085N4H6"/>